<evidence type="ECO:0000313" key="2">
    <source>
        <dbReference type="Proteomes" id="UP000269396"/>
    </source>
</evidence>
<proteinExistence type="predicted"/>
<evidence type="ECO:0000313" key="1">
    <source>
        <dbReference type="EMBL" id="VDP78867.1"/>
    </source>
</evidence>
<accession>A0A183PXL6</accession>
<dbReference type="AlphaFoldDB" id="A0A183PXL6"/>
<keyword evidence="2" id="KW-1185">Reference proteome</keyword>
<reference evidence="1 2" key="1">
    <citation type="submission" date="2018-11" db="EMBL/GenBank/DDBJ databases">
        <authorList>
            <consortium name="Pathogen Informatics"/>
        </authorList>
    </citation>
    <scope>NUCLEOTIDE SEQUENCE [LARGE SCALE GENOMIC DNA]</scope>
    <source>
        <strain>Denwood</strain>
        <strain evidence="2">Zambia</strain>
    </source>
</reference>
<name>A0A183PXL6_9TREM</name>
<dbReference type="EMBL" id="UZAL01041660">
    <property type="protein sequence ID" value="VDP78867.1"/>
    <property type="molecule type" value="Genomic_DNA"/>
</dbReference>
<dbReference type="Proteomes" id="UP000269396">
    <property type="component" value="Unassembled WGS sequence"/>
</dbReference>
<protein>
    <submittedName>
        <fullName evidence="1">Uncharacterized protein</fullName>
    </submittedName>
</protein>
<gene>
    <name evidence="1" type="ORF">SMTD_LOCUS19102</name>
</gene>
<organism evidence="1 2">
    <name type="scientific">Schistosoma mattheei</name>
    <dbReference type="NCBI Taxonomy" id="31246"/>
    <lineage>
        <taxon>Eukaryota</taxon>
        <taxon>Metazoa</taxon>
        <taxon>Spiralia</taxon>
        <taxon>Lophotrochozoa</taxon>
        <taxon>Platyhelminthes</taxon>
        <taxon>Trematoda</taxon>
        <taxon>Digenea</taxon>
        <taxon>Strigeidida</taxon>
        <taxon>Schistosomatoidea</taxon>
        <taxon>Schistosomatidae</taxon>
        <taxon>Schistosoma</taxon>
    </lineage>
</organism>
<sequence>MPNCSFQDARTECINYEAVNELDIRSMKISNTLLSRRDELQSQGKSNLRSFISDSYFRVNMKGVSTRN</sequence>